<accession>A0A2T8KHD0</accession>
<dbReference type="Gramene" id="PVH61532">
    <property type="protein sequence ID" value="PVH61532"/>
    <property type="gene ID" value="PAHAL_3G056200"/>
</dbReference>
<reference evidence="3" key="1">
    <citation type="submission" date="2018-04" db="EMBL/GenBank/DDBJ databases">
        <title>WGS assembly of Panicum hallii.</title>
        <authorList>
            <person name="Lovell J."/>
            <person name="Jenkins J."/>
            <person name="Lowry D."/>
            <person name="Mamidi S."/>
            <person name="Sreedasyam A."/>
            <person name="Weng X."/>
            <person name="Barry K."/>
            <person name="Bonette J."/>
            <person name="Campitelli B."/>
            <person name="Daum C."/>
            <person name="Gordon S."/>
            <person name="Gould B."/>
            <person name="Lipzen A."/>
            <person name="Macqueen A."/>
            <person name="Palacio-Mejia J."/>
            <person name="Plott C."/>
            <person name="Shakirov E."/>
            <person name="Shu S."/>
            <person name="Yoshinaga Y."/>
            <person name="Zane M."/>
            <person name="Rokhsar D."/>
            <person name="Grimwood J."/>
            <person name="Schmutz J."/>
            <person name="Juenger T."/>
        </authorList>
    </citation>
    <scope>NUCLEOTIDE SEQUENCE [LARGE SCALE GENOMIC DNA]</scope>
    <source>
        <strain evidence="3">FIL2</strain>
    </source>
</reference>
<organism evidence="3">
    <name type="scientific">Panicum hallii</name>
    <dbReference type="NCBI Taxonomy" id="206008"/>
    <lineage>
        <taxon>Eukaryota</taxon>
        <taxon>Viridiplantae</taxon>
        <taxon>Streptophyta</taxon>
        <taxon>Embryophyta</taxon>
        <taxon>Tracheophyta</taxon>
        <taxon>Spermatophyta</taxon>
        <taxon>Magnoliopsida</taxon>
        <taxon>Liliopsida</taxon>
        <taxon>Poales</taxon>
        <taxon>Poaceae</taxon>
        <taxon>PACMAD clade</taxon>
        <taxon>Panicoideae</taxon>
        <taxon>Panicodae</taxon>
        <taxon>Paniceae</taxon>
        <taxon>Panicinae</taxon>
        <taxon>Panicum</taxon>
        <taxon>Panicum sect. Panicum</taxon>
    </lineage>
</organism>
<dbReference type="InterPro" id="IPR005174">
    <property type="entry name" value="KIB1-4_b-propeller"/>
</dbReference>
<dbReference type="Proteomes" id="UP000243499">
    <property type="component" value="Chromosome 3"/>
</dbReference>
<gene>
    <name evidence="3" type="ORF">PAHAL_3G056200</name>
</gene>
<dbReference type="AlphaFoldDB" id="A0A2T8KHD0"/>
<evidence type="ECO:0000313" key="3">
    <source>
        <dbReference type="EMBL" id="PVH61532.1"/>
    </source>
</evidence>
<evidence type="ECO:0000256" key="1">
    <source>
        <dbReference type="SAM" id="MobiDB-lite"/>
    </source>
</evidence>
<evidence type="ECO:0000259" key="2">
    <source>
        <dbReference type="Pfam" id="PF03478"/>
    </source>
</evidence>
<name>A0A2T8KHD0_9POAL</name>
<protein>
    <recommendedName>
        <fullName evidence="2">KIB1-4 beta-propeller domain-containing protein</fullName>
    </recommendedName>
</protein>
<sequence>MPDRTHRVVSGDGTILVYDFTPHPPGRRADYGFVREDFEGAILCPEKDCPDHEPWMGVSRDLGTDRCCAAVYNHGDVVCSDLANCYILWQTPGKIRRCSYLLESRGGGELLLASVLQEACGGGRLACDLSVSLHALEREGGEEPLVEWTRRDDGTSMLGDDVLFLGFPGSFAVEAARFGGEVSGGTAYFVMDNDSGGQTEEPCRVYRYSFHDGAATLVETLPPGWHDARCMWFLPDPQISPIRRGGPATSSGSSRRGSVPEGG</sequence>
<proteinExistence type="predicted"/>
<dbReference type="Pfam" id="PF03478">
    <property type="entry name" value="Beta-prop_KIB1-4"/>
    <property type="match status" value="1"/>
</dbReference>
<dbReference type="EMBL" id="CM008048">
    <property type="protein sequence ID" value="PVH61532.1"/>
    <property type="molecule type" value="Genomic_DNA"/>
</dbReference>
<dbReference type="PANTHER" id="PTHR33110:SF44">
    <property type="entry name" value="DUF295 DOMAIN-CONTAINING PROTEIN"/>
    <property type="match status" value="1"/>
</dbReference>
<feature type="domain" description="KIB1-4 beta-propeller" evidence="2">
    <location>
        <begin position="74"/>
        <end position="198"/>
    </location>
</feature>
<feature type="region of interest" description="Disordered" evidence="1">
    <location>
        <begin position="241"/>
        <end position="263"/>
    </location>
</feature>
<dbReference type="PANTHER" id="PTHR33110">
    <property type="entry name" value="F-BOX/KELCH-REPEAT PROTEIN-RELATED"/>
    <property type="match status" value="1"/>
</dbReference>